<name>A0AAE3DA36_9FIRM</name>
<proteinExistence type="predicted"/>
<dbReference type="EMBL" id="JAJEPV010000051">
    <property type="protein sequence ID" value="MCC2120944.1"/>
    <property type="molecule type" value="Genomic_DNA"/>
</dbReference>
<evidence type="ECO:0000313" key="3">
    <source>
        <dbReference type="Proteomes" id="UP001197795"/>
    </source>
</evidence>
<dbReference type="AlphaFoldDB" id="A0AAE3DA36"/>
<dbReference type="InterPro" id="IPR001387">
    <property type="entry name" value="Cro/C1-type_HTH"/>
</dbReference>
<evidence type="ECO:0000313" key="2">
    <source>
        <dbReference type="EMBL" id="MCC2120944.1"/>
    </source>
</evidence>
<dbReference type="CDD" id="cd00093">
    <property type="entry name" value="HTH_XRE"/>
    <property type="match status" value="1"/>
</dbReference>
<comment type="caution">
    <text evidence="2">The sequence shown here is derived from an EMBL/GenBank/DDBJ whole genome shotgun (WGS) entry which is preliminary data.</text>
</comment>
<dbReference type="SMART" id="SM00530">
    <property type="entry name" value="HTH_XRE"/>
    <property type="match status" value="1"/>
</dbReference>
<evidence type="ECO:0000259" key="1">
    <source>
        <dbReference type="PROSITE" id="PS50943"/>
    </source>
</evidence>
<dbReference type="SUPFAM" id="SSF47413">
    <property type="entry name" value="lambda repressor-like DNA-binding domains"/>
    <property type="match status" value="1"/>
</dbReference>
<dbReference type="InterPro" id="IPR010982">
    <property type="entry name" value="Lambda_DNA-bd_dom_sf"/>
</dbReference>
<feature type="domain" description="HTH cro/C1-type" evidence="1">
    <location>
        <begin position="6"/>
        <end position="60"/>
    </location>
</feature>
<protein>
    <submittedName>
        <fullName evidence="2">Helix-turn-helix transcriptional regulator</fullName>
    </submittedName>
</protein>
<dbReference type="GO" id="GO:0003677">
    <property type="term" value="F:DNA binding"/>
    <property type="evidence" value="ECO:0007669"/>
    <property type="project" value="InterPro"/>
</dbReference>
<sequence>MKGSDIKKYLIENGIKQSYLSEKTGIPSPILNMILNDNRKIEANEYMRICDALGVPLEQFKPDKAKKLLVR</sequence>
<dbReference type="RefSeq" id="WP_177306374.1">
    <property type="nucleotide sequence ID" value="NZ_JAJEPV010000051.1"/>
</dbReference>
<gene>
    <name evidence="2" type="ORF">LKD75_15365</name>
</gene>
<dbReference type="Gene3D" id="1.10.260.40">
    <property type="entry name" value="lambda repressor-like DNA-binding domains"/>
    <property type="match status" value="1"/>
</dbReference>
<dbReference type="PROSITE" id="PS50943">
    <property type="entry name" value="HTH_CROC1"/>
    <property type="match status" value="1"/>
</dbReference>
<reference evidence="2 3" key="1">
    <citation type="submission" date="2021-10" db="EMBL/GenBank/DDBJ databases">
        <title>Anaerobic single-cell dispensing facilitates the cultivation of human gut bacteria.</title>
        <authorList>
            <person name="Afrizal A."/>
        </authorList>
    </citation>
    <scope>NUCLEOTIDE SEQUENCE [LARGE SCALE GENOMIC DNA]</scope>
    <source>
        <strain evidence="2 3">CLA-AA-H273</strain>
    </source>
</reference>
<dbReference type="Proteomes" id="UP001197795">
    <property type="component" value="Unassembled WGS sequence"/>
</dbReference>
<accession>A0AAE3DA36</accession>
<organism evidence="2 3">
    <name type="scientific">Waltera acetigignens</name>
    <dbReference type="NCBI Taxonomy" id="2981769"/>
    <lineage>
        <taxon>Bacteria</taxon>
        <taxon>Bacillati</taxon>
        <taxon>Bacillota</taxon>
        <taxon>Clostridia</taxon>
        <taxon>Lachnospirales</taxon>
        <taxon>Lachnospiraceae</taxon>
        <taxon>Waltera</taxon>
    </lineage>
</organism>
<dbReference type="Pfam" id="PF13443">
    <property type="entry name" value="HTH_26"/>
    <property type="match status" value="1"/>
</dbReference>
<keyword evidence="3" id="KW-1185">Reference proteome</keyword>